<evidence type="ECO:0000313" key="1">
    <source>
        <dbReference type="EMBL" id="SET31356.1"/>
    </source>
</evidence>
<name>A0A1I0DGE6_9GAMM</name>
<gene>
    <name evidence="1" type="ORF">SAMN02583745_01972</name>
</gene>
<organism evidence="1 2">
    <name type="scientific">Thorsellia anophelis DSM 18579</name>
    <dbReference type="NCBI Taxonomy" id="1123402"/>
    <lineage>
        <taxon>Bacteria</taxon>
        <taxon>Pseudomonadati</taxon>
        <taxon>Pseudomonadota</taxon>
        <taxon>Gammaproteobacteria</taxon>
        <taxon>Enterobacterales</taxon>
        <taxon>Thorselliaceae</taxon>
        <taxon>Thorsellia</taxon>
    </lineage>
</organism>
<proteinExistence type="predicted"/>
<protein>
    <submittedName>
        <fullName evidence="1">Uncharacterized protein</fullName>
    </submittedName>
</protein>
<dbReference type="EMBL" id="FOHV01000016">
    <property type="protein sequence ID" value="SET31356.1"/>
    <property type="molecule type" value="Genomic_DNA"/>
</dbReference>
<accession>A0A1I0DGE6</accession>
<dbReference type="AlphaFoldDB" id="A0A1I0DGE6"/>
<reference evidence="2" key="1">
    <citation type="submission" date="2016-10" db="EMBL/GenBank/DDBJ databases">
        <authorList>
            <person name="Varghese N."/>
            <person name="Submissions S."/>
        </authorList>
    </citation>
    <scope>NUCLEOTIDE SEQUENCE [LARGE SCALE GENOMIC DNA]</scope>
    <source>
        <strain evidence="2">DSM 18579</strain>
    </source>
</reference>
<evidence type="ECO:0000313" key="2">
    <source>
        <dbReference type="Proteomes" id="UP000242642"/>
    </source>
</evidence>
<dbReference type="Proteomes" id="UP000242642">
    <property type="component" value="Unassembled WGS sequence"/>
</dbReference>
<keyword evidence="2" id="KW-1185">Reference proteome</keyword>
<sequence length="110" mass="12861">MNYRYEVDGLIEINTKDIKLLVFVEVKRKVYPRDLRNLVHKLRRFMKEHSCHQEAIRLLAADVLSPGAKEELRQQNIASFDLGGSLYLRHRSLFINIEKPVVCTKKHSGD</sequence>